<dbReference type="Proteomes" id="UP000033115">
    <property type="component" value="Chromosome"/>
</dbReference>
<evidence type="ECO:0008006" key="4">
    <source>
        <dbReference type="Google" id="ProtNLM"/>
    </source>
</evidence>
<evidence type="ECO:0000256" key="1">
    <source>
        <dbReference type="SAM" id="SignalP"/>
    </source>
</evidence>
<dbReference type="HOGENOM" id="CLU_036998_0_0_9"/>
<keyword evidence="3" id="KW-1185">Reference proteome</keyword>
<name>A0A0E3JQQ1_CLOSL</name>
<feature type="signal peptide" evidence="1">
    <location>
        <begin position="1"/>
        <end position="22"/>
    </location>
</feature>
<dbReference type="KEGG" id="csq:CSCA_3992"/>
<dbReference type="EMBL" id="CP009933">
    <property type="protein sequence ID" value="AKA71117.1"/>
    <property type="molecule type" value="Genomic_DNA"/>
</dbReference>
<keyword evidence="1" id="KW-0732">Signal</keyword>
<sequence>MKSLKKLVVLAISMTMVSSIFTGCSYEGKSLSDAYSKTQKVTSSEFKTQIGLRFSGENLSAEEQQEMGKVIPMINGSKLTLNGKMNQSNDGKNAKMQADMLLQVGNMPMNMGIWVDANTSNDKVNFKEILKVPDIQSSKMNGKQYIVLDSSNMTENGAMNADITKVSQDMQKQFSQMVAKNMTSFDPKIKLITDEGTQYWDLADGARNVHVYEVKLNDKNFKDLIKYTSNSVVNNKDARDFLKNYLTTVLKVSSDKQKASVTQAEIDKAFSDFEKGLPQFTTSMNKVLDAFDGVTLVGDKGIVIDFAVDSNGYVVGERGNIDLVFDAPKFISAVQSLSNTKNSDTVNKITGVYKLGIDFNTNTFNINKNVEIKFPEINSQNSIQYGDLLSQNKIK</sequence>
<dbReference type="AlphaFoldDB" id="A0A0E3JQQ1"/>
<reference evidence="2 3" key="1">
    <citation type="journal article" date="2015" name="J. Biotechnol.">
        <title>Complete genome sequence of a malodorant-producing acetogen, Clostridium scatologenes ATCC 25775(T).</title>
        <authorList>
            <person name="Zhu Z."/>
            <person name="Guo T."/>
            <person name="Zheng H."/>
            <person name="Song T."/>
            <person name="Ouyang P."/>
            <person name="Xie J."/>
        </authorList>
    </citation>
    <scope>NUCLEOTIDE SEQUENCE [LARGE SCALE GENOMIC DNA]</scope>
    <source>
        <strain evidence="2 3">ATCC 25775</strain>
    </source>
</reference>
<accession>A0A0E3JQQ1</accession>
<protein>
    <recommendedName>
        <fullName evidence="4">Lipoprotein</fullName>
    </recommendedName>
</protein>
<evidence type="ECO:0000313" key="3">
    <source>
        <dbReference type="Proteomes" id="UP000033115"/>
    </source>
</evidence>
<dbReference type="STRING" id="1548.CSCA_3992"/>
<dbReference type="PROSITE" id="PS51257">
    <property type="entry name" value="PROKAR_LIPOPROTEIN"/>
    <property type="match status" value="1"/>
</dbReference>
<gene>
    <name evidence="2" type="ORF">CSCA_3992</name>
</gene>
<dbReference type="RefSeq" id="WP_029162489.1">
    <property type="nucleotide sequence ID" value="NZ_CP009933.1"/>
</dbReference>
<proteinExistence type="predicted"/>
<evidence type="ECO:0000313" key="2">
    <source>
        <dbReference type="EMBL" id="AKA71117.1"/>
    </source>
</evidence>
<feature type="chain" id="PRO_5039528470" description="Lipoprotein" evidence="1">
    <location>
        <begin position="23"/>
        <end position="395"/>
    </location>
</feature>
<organism evidence="2 3">
    <name type="scientific">Clostridium scatologenes</name>
    <dbReference type="NCBI Taxonomy" id="1548"/>
    <lineage>
        <taxon>Bacteria</taxon>
        <taxon>Bacillati</taxon>
        <taxon>Bacillota</taxon>
        <taxon>Clostridia</taxon>
        <taxon>Eubacteriales</taxon>
        <taxon>Clostridiaceae</taxon>
        <taxon>Clostridium</taxon>
    </lineage>
</organism>